<dbReference type="OrthoDB" id="10281434at2759"/>
<name>M1W5V4_CLAP2</name>
<evidence type="ECO:0000313" key="3">
    <source>
        <dbReference type="Proteomes" id="UP000016801"/>
    </source>
</evidence>
<dbReference type="EMBL" id="CAGA01000019">
    <property type="protein sequence ID" value="CCE30135.1"/>
    <property type="molecule type" value="Genomic_DNA"/>
</dbReference>
<feature type="compositionally biased region" description="Polar residues" evidence="1">
    <location>
        <begin position="47"/>
        <end position="57"/>
    </location>
</feature>
<evidence type="ECO:0000313" key="2">
    <source>
        <dbReference type="EMBL" id="CCE30135.1"/>
    </source>
</evidence>
<gene>
    <name evidence="2" type="ORF">CPUR_03983</name>
</gene>
<dbReference type="HOGENOM" id="CLU_2793796_0_0_1"/>
<dbReference type="AlphaFoldDB" id="M1W5V4"/>
<dbReference type="Proteomes" id="UP000016801">
    <property type="component" value="Unassembled WGS sequence"/>
</dbReference>
<keyword evidence="3" id="KW-1185">Reference proteome</keyword>
<accession>M1W5V4</accession>
<organism evidence="2 3">
    <name type="scientific">Claviceps purpurea (strain 20.1)</name>
    <name type="common">Ergot fungus</name>
    <name type="synonym">Sphacelia segetum</name>
    <dbReference type="NCBI Taxonomy" id="1111077"/>
    <lineage>
        <taxon>Eukaryota</taxon>
        <taxon>Fungi</taxon>
        <taxon>Dikarya</taxon>
        <taxon>Ascomycota</taxon>
        <taxon>Pezizomycotina</taxon>
        <taxon>Sordariomycetes</taxon>
        <taxon>Hypocreomycetidae</taxon>
        <taxon>Hypocreales</taxon>
        <taxon>Clavicipitaceae</taxon>
        <taxon>Claviceps</taxon>
    </lineage>
</organism>
<proteinExistence type="predicted"/>
<feature type="region of interest" description="Disordered" evidence="1">
    <location>
        <begin position="46"/>
        <end position="68"/>
    </location>
</feature>
<dbReference type="VEuPathDB" id="FungiDB:CPUR_03983"/>
<reference evidence="2 3" key="1">
    <citation type="journal article" date="2013" name="PLoS Genet.">
        <title>Plant-symbiotic fungi as chemical engineers: Multi-genome analysis of the Clavicipitaceae reveals dynamics of alkaloid loci.</title>
        <authorList>
            <person name="Schardl C.L."/>
            <person name="Young C.A."/>
            <person name="Hesse U."/>
            <person name="Amyotte S.G."/>
            <person name="Andreeva K."/>
            <person name="Calie P.J."/>
            <person name="Fleetwood D.J."/>
            <person name="Haws D.C."/>
            <person name="Moore N."/>
            <person name="Oeser B."/>
            <person name="Panaccione D.G."/>
            <person name="Schweri K.K."/>
            <person name="Voisey C.R."/>
            <person name="Farman M.L."/>
            <person name="Jaromczyk J.W."/>
            <person name="Roe B.A."/>
            <person name="O'Sullivan D.M."/>
            <person name="Scott B."/>
            <person name="Tudzynski P."/>
            <person name="An Z."/>
            <person name="Arnaoudova E.G."/>
            <person name="Bullock C.T."/>
            <person name="Charlton N.D."/>
            <person name="Chen L."/>
            <person name="Cox M."/>
            <person name="Dinkins R.D."/>
            <person name="Florea S."/>
            <person name="Glenn A.E."/>
            <person name="Gordon A."/>
            <person name="Gueldener U."/>
            <person name="Harris D.R."/>
            <person name="Hollin W."/>
            <person name="Jaromczyk J."/>
            <person name="Johnson R.D."/>
            <person name="Khan A.K."/>
            <person name="Leistner E."/>
            <person name="Leuchtmann A."/>
            <person name="Li C."/>
            <person name="Liu J."/>
            <person name="Liu J."/>
            <person name="Liu M."/>
            <person name="Mace W."/>
            <person name="Machado C."/>
            <person name="Nagabhyru P."/>
            <person name="Pan J."/>
            <person name="Schmid J."/>
            <person name="Sugawara K."/>
            <person name="Steiner U."/>
            <person name="Takach J.E."/>
            <person name="Tanaka E."/>
            <person name="Webb J.S."/>
            <person name="Wilson E.V."/>
            <person name="Wiseman J.L."/>
            <person name="Yoshida R."/>
            <person name="Zeng Z."/>
        </authorList>
    </citation>
    <scope>NUCLEOTIDE SEQUENCE [LARGE SCALE GENOMIC DNA]</scope>
    <source>
        <strain evidence="2 3">20.1</strain>
    </source>
</reference>
<protein>
    <submittedName>
        <fullName evidence="2">Uncharacterized protein</fullName>
    </submittedName>
</protein>
<comment type="caution">
    <text evidence="2">The sequence shown here is derived from an EMBL/GenBank/DDBJ whole genome shotgun (WGS) entry which is preliminary data.</text>
</comment>
<evidence type="ECO:0000256" key="1">
    <source>
        <dbReference type="SAM" id="MobiDB-lite"/>
    </source>
</evidence>
<sequence length="68" mass="7395">MHENAKTSGPSTRFRGAPYYYSVLRPEGPKAVVGLAKASWKLDTDWRTSGVNQQTDQGSRRGGLLVSG</sequence>